<feature type="region of interest" description="Disordered" evidence="1">
    <location>
        <begin position="198"/>
        <end position="237"/>
    </location>
</feature>
<accession>A0A6C0I5R0</accession>
<protein>
    <submittedName>
        <fullName evidence="2">Uncharacterized protein</fullName>
    </submittedName>
</protein>
<dbReference type="AlphaFoldDB" id="A0A6C0I5R0"/>
<sequence length="237" mass="27693">MFSRFGTSTRTNEFSTDVFSSHYGYDHRNCKAQLQIAIWLEVDADKIEKSGRTYCRRSDVQEVLCDTFCDKIGYVSNFNVNAWVETYNFYHPWAKKEVSYKMTNKTLELFKAFPFKKPQRPEGVYYILGGIDNDLEKFNAQCDQFNEAVIKNTRNILNLPEDDRKVVISIIDLLKEQGVIDTTFSLYAVDEKNWRSVESPPTLTKQPRNRSILWWRGGKKPKSKTAKKPKSKNKENK</sequence>
<name>A0A6C0I5R0_9ZZZZ</name>
<reference evidence="2" key="1">
    <citation type="journal article" date="2020" name="Nature">
        <title>Giant virus diversity and host interactions through global metagenomics.</title>
        <authorList>
            <person name="Schulz F."/>
            <person name="Roux S."/>
            <person name="Paez-Espino D."/>
            <person name="Jungbluth S."/>
            <person name="Walsh D.A."/>
            <person name="Denef V.J."/>
            <person name="McMahon K.D."/>
            <person name="Konstantinidis K.T."/>
            <person name="Eloe-Fadrosh E.A."/>
            <person name="Kyrpides N.C."/>
            <person name="Woyke T."/>
        </authorList>
    </citation>
    <scope>NUCLEOTIDE SEQUENCE</scope>
    <source>
        <strain evidence="2">GVMAG-M-3300023184-190</strain>
    </source>
</reference>
<proteinExistence type="predicted"/>
<organism evidence="2">
    <name type="scientific">viral metagenome</name>
    <dbReference type="NCBI Taxonomy" id="1070528"/>
    <lineage>
        <taxon>unclassified sequences</taxon>
        <taxon>metagenomes</taxon>
        <taxon>organismal metagenomes</taxon>
    </lineage>
</organism>
<evidence type="ECO:0000313" key="2">
    <source>
        <dbReference type="EMBL" id="QHT87473.1"/>
    </source>
</evidence>
<evidence type="ECO:0000256" key="1">
    <source>
        <dbReference type="SAM" id="MobiDB-lite"/>
    </source>
</evidence>
<feature type="compositionally biased region" description="Basic residues" evidence="1">
    <location>
        <begin position="217"/>
        <end position="231"/>
    </location>
</feature>
<dbReference type="EMBL" id="MN740089">
    <property type="protein sequence ID" value="QHT87473.1"/>
    <property type="molecule type" value="Genomic_DNA"/>
</dbReference>